<dbReference type="Gene3D" id="1.10.10.10">
    <property type="entry name" value="Winged helix-like DNA-binding domain superfamily/Winged helix DNA-binding domain"/>
    <property type="match status" value="1"/>
</dbReference>
<dbReference type="SUPFAM" id="SSF46785">
    <property type="entry name" value="Winged helix' DNA-binding domain"/>
    <property type="match status" value="1"/>
</dbReference>
<dbReference type="AlphaFoldDB" id="A0A8J7SKY7"/>
<dbReference type="Pfam" id="PF01475">
    <property type="entry name" value="FUR"/>
    <property type="match status" value="1"/>
</dbReference>
<proteinExistence type="predicted"/>
<protein>
    <submittedName>
        <fullName evidence="1">Transcriptional repressor</fullName>
    </submittedName>
</protein>
<dbReference type="GO" id="GO:0003700">
    <property type="term" value="F:DNA-binding transcription factor activity"/>
    <property type="evidence" value="ECO:0007669"/>
    <property type="project" value="InterPro"/>
</dbReference>
<name>A0A8J7SKY7_9BACT</name>
<dbReference type="InterPro" id="IPR002481">
    <property type="entry name" value="FUR"/>
</dbReference>
<dbReference type="Proteomes" id="UP000624703">
    <property type="component" value="Unassembled WGS sequence"/>
</dbReference>
<reference evidence="1" key="1">
    <citation type="submission" date="2021-01" db="EMBL/GenBank/DDBJ databases">
        <title>Modified the classification status of verrucomicrobia.</title>
        <authorList>
            <person name="Feng X."/>
        </authorList>
    </citation>
    <scope>NUCLEOTIDE SEQUENCE</scope>
    <source>
        <strain evidence="1">_KCTC 22039</strain>
    </source>
</reference>
<keyword evidence="2" id="KW-1185">Reference proteome</keyword>
<comment type="caution">
    <text evidence="1">The sequence shown here is derived from an EMBL/GenBank/DDBJ whole genome shotgun (WGS) entry which is preliminary data.</text>
</comment>
<dbReference type="InterPro" id="IPR036388">
    <property type="entry name" value="WH-like_DNA-bd_sf"/>
</dbReference>
<evidence type="ECO:0000313" key="1">
    <source>
        <dbReference type="EMBL" id="MBK1792419.1"/>
    </source>
</evidence>
<dbReference type="EMBL" id="JAENIM010000045">
    <property type="protein sequence ID" value="MBK1792419.1"/>
    <property type="molecule type" value="Genomic_DNA"/>
</dbReference>
<accession>A0A8J7SKY7</accession>
<dbReference type="PANTHER" id="PTHR33202">
    <property type="entry name" value="ZINC UPTAKE REGULATION PROTEIN"/>
    <property type="match status" value="1"/>
</dbReference>
<dbReference type="RefSeq" id="WP_200312431.1">
    <property type="nucleotide sequence ID" value="NZ_JAENIM010000045.1"/>
</dbReference>
<dbReference type="GO" id="GO:0008270">
    <property type="term" value="F:zinc ion binding"/>
    <property type="evidence" value="ECO:0007669"/>
    <property type="project" value="TreeGrafter"/>
</dbReference>
<evidence type="ECO:0000313" key="2">
    <source>
        <dbReference type="Proteomes" id="UP000624703"/>
    </source>
</evidence>
<dbReference type="InterPro" id="IPR036390">
    <property type="entry name" value="WH_DNA-bd_sf"/>
</dbReference>
<dbReference type="GO" id="GO:1900376">
    <property type="term" value="P:regulation of secondary metabolite biosynthetic process"/>
    <property type="evidence" value="ECO:0007669"/>
    <property type="project" value="TreeGrafter"/>
</dbReference>
<sequence length="143" mass="16093">MSYSTTNNDASEIPKIKGLRMTKQRAEVYRVLMGHTDHPTANEVYDHARKNMDGISLATVYNCLEVLVDHGAVKQVNFDREPSRYCPNLVDHGHFHDQTTGVIHDVPLKPGVKLSDFLDLPAGCEIRDMEITLRGTLSHQISH</sequence>
<dbReference type="GO" id="GO:0045892">
    <property type="term" value="P:negative regulation of DNA-templated transcription"/>
    <property type="evidence" value="ECO:0007669"/>
    <property type="project" value="TreeGrafter"/>
</dbReference>
<dbReference type="CDD" id="cd07153">
    <property type="entry name" value="Fur_like"/>
    <property type="match status" value="1"/>
</dbReference>
<organism evidence="1 2">
    <name type="scientific">Persicirhabdus sediminis</name>
    <dbReference type="NCBI Taxonomy" id="454144"/>
    <lineage>
        <taxon>Bacteria</taxon>
        <taxon>Pseudomonadati</taxon>
        <taxon>Verrucomicrobiota</taxon>
        <taxon>Verrucomicrobiia</taxon>
        <taxon>Verrucomicrobiales</taxon>
        <taxon>Verrucomicrobiaceae</taxon>
        <taxon>Persicirhabdus</taxon>
    </lineage>
</organism>
<dbReference type="PANTHER" id="PTHR33202:SF7">
    <property type="entry name" value="FERRIC UPTAKE REGULATION PROTEIN"/>
    <property type="match status" value="1"/>
</dbReference>
<gene>
    <name evidence="1" type="ORF">JIN82_14745</name>
</gene>
<dbReference type="GO" id="GO:0000976">
    <property type="term" value="F:transcription cis-regulatory region binding"/>
    <property type="evidence" value="ECO:0007669"/>
    <property type="project" value="TreeGrafter"/>
</dbReference>